<comment type="caution">
    <text evidence="6">The sequence shown here is derived from an EMBL/GenBank/DDBJ whole genome shotgun (WGS) entry which is preliminary data.</text>
</comment>
<feature type="transmembrane region" description="Helical" evidence="4">
    <location>
        <begin position="117"/>
        <end position="139"/>
    </location>
</feature>
<name>A0A3N0AV65_9ACTN</name>
<dbReference type="GO" id="GO:0003677">
    <property type="term" value="F:DNA binding"/>
    <property type="evidence" value="ECO:0007669"/>
    <property type="project" value="UniProtKB-KW"/>
</dbReference>
<evidence type="ECO:0000256" key="2">
    <source>
        <dbReference type="ARBA" id="ARBA00023125"/>
    </source>
</evidence>
<feature type="transmembrane region" description="Helical" evidence="4">
    <location>
        <begin position="326"/>
        <end position="345"/>
    </location>
</feature>
<dbReference type="EMBL" id="QIBX01000019">
    <property type="protein sequence ID" value="RNL38236.1"/>
    <property type="molecule type" value="Genomic_DNA"/>
</dbReference>
<dbReference type="PROSITE" id="PS50043">
    <property type="entry name" value="HTH_LUXR_2"/>
    <property type="match status" value="1"/>
</dbReference>
<dbReference type="SUPFAM" id="SSF46894">
    <property type="entry name" value="C-terminal effector domain of the bipartite response regulators"/>
    <property type="match status" value="1"/>
</dbReference>
<dbReference type="PRINTS" id="PR00038">
    <property type="entry name" value="HTHLUXR"/>
</dbReference>
<evidence type="ECO:0000313" key="7">
    <source>
        <dbReference type="Proteomes" id="UP000269591"/>
    </source>
</evidence>
<feature type="transmembrane region" description="Helical" evidence="4">
    <location>
        <begin position="244"/>
        <end position="262"/>
    </location>
</feature>
<dbReference type="InterPro" id="IPR036388">
    <property type="entry name" value="WH-like_DNA-bd_sf"/>
</dbReference>
<keyword evidence="3" id="KW-0804">Transcription</keyword>
<evidence type="ECO:0000313" key="6">
    <source>
        <dbReference type="EMBL" id="RNL38236.1"/>
    </source>
</evidence>
<keyword evidence="2" id="KW-0238">DNA-binding</keyword>
<evidence type="ECO:0000256" key="4">
    <source>
        <dbReference type="SAM" id="Phobius"/>
    </source>
</evidence>
<keyword evidence="7" id="KW-1185">Reference proteome</keyword>
<feature type="transmembrane region" description="Helical" evidence="4">
    <location>
        <begin position="60"/>
        <end position="83"/>
    </location>
</feature>
<feature type="transmembrane region" description="Helical" evidence="4">
    <location>
        <begin position="294"/>
        <end position="314"/>
    </location>
</feature>
<keyword evidence="1" id="KW-0805">Transcription regulation</keyword>
<sequence length="477" mass="51280">MPLRCDTISITRRKRMDRIISTAANMVWHTRLLFSAYILLVPVFSSTLLPPTEDGAISPIIPFMLASEVLALIICAMASLNGLRLLNTRFIGQTTAVMLTIGTIPFTLAGFNVHVNLMFSCACAAFLGIGKAVAFLLWAHVFSCLGLQKSVLYGCATCLCAGLCAFLALGLRPEWLAIVAFASPSVCLGAWRLSLLLPEVNTTASSKLRHVATYPWRPIAIMALAGFSAGAGTATPMAHSMTQQTIPLILIGAATLAYVLLAKSISFDYVLKGSIAGYSMGFLGQAAFPHSGIPGYLIYASYWGLCLFAFCILCKASHDGPTPSEWLFGVGFAISEGIQLLGYLAPSLSFAKTPGDVRIAIVVAASLILALGMVLLWLSEHSKVGQWASSGISRSALDRPESSQKSTEALCRNAARTFGLSHREEEICLLLLGNKTIAEVAQELFVSQNTVKTHCKHIYAKCGVHSKQELRIKILQN</sequence>
<keyword evidence="4" id="KW-0472">Membrane</keyword>
<evidence type="ECO:0000259" key="5">
    <source>
        <dbReference type="PROSITE" id="PS50043"/>
    </source>
</evidence>
<keyword evidence="4" id="KW-0812">Transmembrane</keyword>
<feature type="transmembrane region" description="Helical" evidence="4">
    <location>
        <begin position="357"/>
        <end position="378"/>
    </location>
</feature>
<evidence type="ECO:0000256" key="3">
    <source>
        <dbReference type="ARBA" id="ARBA00023163"/>
    </source>
</evidence>
<dbReference type="PANTHER" id="PTHR44688">
    <property type="entry name" value="DNA-BINDING TRANSCRIPTIONAL ACTIVATOR DEVR_DOSR"/>
    <property type="match status" value="1"/>
</dbReference>
<feature type="transmembrane region" description="Helical" evidence="4">
    <location>
        <begin position="151"/>
        <end position="169"/>
    </location>
</feature>
<dbReference type="InterPro" id="IPR000792">
    <property type="entry name" value="Tscrpt_reg_LuxR_C"/>
</dbReference>
<accession>A0A3N0AV65</accession>
<organism evidence="6 7">
    <name type="scientific">Slackia equolifaciens</name>
    <dbReference type="NCBI Taxonomy" id="498718"/>
    <lineage>
        <taxon>Bacteria</taxon>
        <taxon>Bacillati</taxon>
        <taxon>Actinomycetota</taxon>
        <taxon>Coriobacteriia</taxon>
        <taxon>Eggerthellales</taxon>
        <taxon>Eggerthellaceae</taxon>
        <taxon>Slackia</taxon>
    </lineage>
</organism>
<dbReference type="InterPro" id="IPR016032">
    <property type="entry name" value="Sig_transdc_resp-reg_C-effctor"/>
</dbReference>
<reference evidence="7" key="1">
    <citation type="submission" date="2018-05" db="EMBL/GenBank/DDBJ databases">
        <title>Genome Sequencing of selected type strains of the family Eggerthellaceae.</title>
        <authorList>
            <person name="Danylec N."/>
            <person name="Stoll D.A."/>
            <person name="Doetsch A."/>
            <person name="Huch M."/>
        </authorList>
    </citation>
    <scope>NUCLEOTIDE SEQUENCE [LARGE SCALE GENOMIC DNA]</scope>
    <source>
        <strain evidence="7">DSM 24851</strain>
    </source>
</reference>
<evidence type="ECO:0000256" key="1">
    <source>
        <dbReference type="ARBA" id="ARBA00023015"/>
    </source>
</evidence>
<dbReference type="Proteomes" id="UP000269591">
    <property type="component" value="Unassembled WGS sequence"/>
</dbReference>
<dbReference type="GO" id="GO:0006355">
    <property type="term" value="P:regulation of DNA-templated transcription"/>
    <property type="evidence" value="ECO:0007669"/>
    <property type="project" value="InterPro"/>
</dbReference>
<dbReference type="CDD" id="cd06170">
    <property type="entry name" value="LuxR_C_like"/>
    <property type="match status" value="1"/>
</dbReference>
<gene>
    <name evidence="6" type="ORF">DMP06_09470</name>
</gene>
<feature type="transmembrane region" description="Helical" evidence="4">
    <location>
        <begin position="90"/>
        <end position="111"/>
    </location>
</feature>
<feature type="transmembrane region" description="Helical" evidence="4">
    <location>
        <begin position="20"/>
        <end position="40"/>
    </location>
</feature>
<feature type="domain" description="HTH luxR-type" evidence="5">
    <location>
        <begin position="413"/>
        <end position="477"/>
    </location>
</feature>
<feature type="transmembrane region" description="Helical" evidence="4">
    <location>
        <begin position="175"/>
        <end position="197"/>
    </location>
</feature>
<dbReference type="Gene3D" id="1.10.10.10">
    <property type="entry name" value="Winged helix-like DNA-binding domain superfamily/Winged helix DNA-binding domain"/>
    <property type="match status" value="1"/>
</dbReference>
<dbReference type="PANTHER" id="PTHR44688:SF16">
    <property type="entry name" value="DNA-BINDING TRANSCRIPTIONAL ACTIVATOR DEVR_DOSR"/>
    <property type="match status" value="1"/>
</dbReference>
<protein>
    <recommendedName>
        <fullName evidence="5">HTH luxR-type domain-containing protein</fullName>
    </recommendedName>
</protein>
<proteinExistence type="predicted"/>
<dbReference type="Pfam" id="PF00196">
    <property type="entry name" value="GerE"/>
    <property type="match status" value="1"/>
</dbReference>
<keyword evidence="4" id="KW-1133">Transmembrane helix</keyword>
<feature type="transmembrane region" description="Helical" evidence="4">
    <location>
        <begin position="269"/>
        <end position="288"/>
    </location>
</feature>
<dbReference type="SMART" id="SM00421">
    <property type="entry name" value="HTH_LUXR"/>
    <property type="match status" value="1"/>
</dbReference>
<dbReference type="AlphaFoldDB" id="A0A3N0AV65"/>
<feature type="transmembrane region" description="Helical" evidence="4">
    <location>
        <begin position="218"/>
        <end position="238"/>
    </location>
</feature>